<dbReference type="KEGG" id="mmq:MmarC5_0795"/>
<accession>A4FY21</accession>
<dbReference type="AlphaFoldDB" id="A4FY21"/>
<dbReference type="STRING" id="402880.MmarC5_0795"/>
<dbReference type="eggNOG" id="arCOG06657">
    <property type="taxonomic scope" value="Archaea"/>
</dbReference>
<dbReference type="OrthoDB" id="60372at2157"/>
<protein>
    <recommendedName>
        <fullName evidence="3">Lipoprotein</fullName>
    </recommendedName>
</protein>
<evidence type="ECO:0008006" key="3">
    <source>
        <dbReference type="Google" id="ProtNLM"/>
    </source>
</evidence>
<reference evidence="1 2" key="1">
    <citation type="submission" date="2007-03" db="EMBL/GenBank/DDBJ databases">
        <title>Complete sequence of chromosome of Methanococcus maripaludis C5.</title>
        <authorList>
            <consortium name="US DOE Joint Genome Institute"/>
            <person name="Copeland A."/>
            <person name="Lucas S."/>
            <person name="Lapidus A."/>
            <person name="Barry K."/>
            <person name="Glavina del Rio T."/>
            <person name="Dalin E."/>
            <person name="Tice H."/>
            <person name="Pitluck S."/>
            <person name="Chertkov O."/>
            <person name="Brettin T."/>
            <person name="Bruce D."/>
            <person name="Han C."/>
            <person name="Detter J.C."/>
            <person name="Schmutz J."/>
            <person name="Larimer F."/>
            <person name="Land M."/>
            <person name="Hauser L."/>
            <person name="Kyrpides N."/>
            <person name="Mikhailova N."/>
            <person name="Sieprawska-Lupa M."/>
            <person name="Whitman W.B."/>
            <person name="Richardson P."/>
        </authorList>
    </citation>
    <scope>NUCLEOTIDE SEQUENCE [LARGE SCALE GENOMIC DNA]</scope>
    <source>
        <strain evidence="2">C5 / ATCC BAA-1333</strain>
    </source>
</reference>
<gene>
    <name evidence="1" type="ordered locus">MmarC5_0795</name>
</gene>
<evidence type="ECO:0000313" key="2">
    <source>
        <dbReference type="Proteomes" id="UP000000253"/>
    </source>
</evidence>
<sequence>MQKIRLFSGILFIILILMSLCACINSNYSSDDKDQRDDVEKVFNSIIKNSGGKISKINNSETSWSEITVMVNNDFIGSVTLNTNWNTDCYGQCIVDAIKNSGIVANNSVITVKYYLGPELISVYSSETGSKVYYNFN</sequence>
<dbReference type="PROSITE" id="PS51257">
    <property type="entry name" value="PROKAR_LIPOPROTEIN"/>
    <property type="match status" value="1"/>
</dbReference>
<proteinExistence type="predicted"/>
<dbReference type="GeneID" id="4929011"/>
<organism evidence="1 2">
    <name type="scientific">Methanococcus maripaludis (strain C5 / ATCC BAA-1333)</name>
    <dbReference type="NCBI Taxonomy" id="402880"/>
    <lineage>
        <taxon>Archaea</taxon>
        <taxon>Methanobacteriati</taxon>
        <taxon>Methanobacteriota</taxon>
        <taxon>Methanomada group</taxon>
        <taxon>Methanococci</taxon>
        <taxon>Methanococcales</taxon>
        <taxon>Methanococcaceae</taxon>
        <taxon>Methanococcus</taxon>
    </lineage>
</organism>
<dbReference type="RefSeq" id="WP_011868559.1">
    <property type="nucleotide sequence ID" value="NC_009135.1"/>
</dbReference>
<dbReference type="HOGENOM" id="CLU_1850676_0_0_2"/>
<evidence type="ECO:0000313" key="1">
    <source>
        <dbReference type="EMBL" id="ABO35105.1"/>
    </source>
</evidence>
<name>A4FY21_METM5</name>
<dbReference type="EMBL" id="CP000609">
    <property type="protein sequence ID" value="ABO35105.1"/>
    <property type="molecule type" value="Genomic_DNA"/>
</dbReference>
<dbReference type="Proteomes" id="UP000000253">
    <property type="component" value="Chromosome"/>
</dbReference>